<gene>
    <name evidence="2" type="ORF">JK629_04165</name>
</gene>
<dbReference type="Proteomes" id="UP000629420">
    <property type="component" value="Chromosome"/>
</dbReference>
<name>A0ABX7DTK4_9FLAO</name>
<protein>
    <submittedName>
        <fullName evidence="2">DUF4297 domain-containing protein</fullName>
    </submittedName>
</protein>
<proteinExistence type="predicted"/>
<evidence type="ECO:0000259" key="1">
    <source>
        <dbReference type="Pfam" id="PF14130"/>
    </source>
</evidence>
<evidence type="ECO:0000313" key="3">
    <source>
        <dbReference type="Proteomes" id="UP000629420"/>
    </source>
</evidence>
<reference evidence="2 3" key="1">
    <citation type="submission" date="2021-01" db="EMBL/GenBank/DDBJ databases">
        <title>Aequorivita sp. strain KX20305, a bacterium isolated from the sediment collected at a cold seep field in South China Sea.</title>
        <authorList>
            <person name="Zhang H."/>
            <person name="Li C."/>
        </authorList>
    </citation>
    <scope>NUCLEOTIDE SEQUENCE [LARGE SCALE GENOMIC DNA]</scope>
    <source>
        <strain evidence="2 3">KX20305</strain>
    </source>
</reference>
<organism evidence="2 3">
    <name type="scientific">Aequorivita iocasae</name>
    <dbReference type="NCBI Taxonomy" id="2803865"/>
    <lineage>
        <taxon>Bacteria</taxon>
        <taxon>Pseudomonadati</taxon>
        <taxon>Bacteroidota</taxon>
        <taxon>Flavobacteriia</taxon>
        <taxon>Flavobacteriales</taxon>
        <taxon>Flavobacteriaceae</taxon>
        <taxon>Aequorivita</taxon>
    </lineage>
</organism>
<dbReference type="Pfam" id="PF14130">
    <property type="entry name" value="Cap4_nuclease"/>
    <property type="match status" value="1"/>
</dbReference>
<dbReference type="EMBL" id="CP068439">
    <property type="protein sequence ID" value="QQX77475.1"/>
    <property type="molecule type" value="Genomic_DNA"/>
</dbReference>
<dbReference type="InterPro" id="IPR025382">
    <property type="entry name" value="Cap4-like_endonuclease_dom"/>
</dbReference>
<evidence type="ECO:0000313" key="2">
    <source>
        <dbReference type="EMBL" id="QQX77475.1"/>
    </source>
</evidence>
<feature type="domain" description="CD-NTase associated protein 4-like DNA endonuclease" evidence="1">
    <location>
        <begin position="16"/>
        <end position="220"/>
    </location>
</feature>
<sequence length="362" mass="41726">MNLEQEIINLKPREESGSKTARKYTFQKDLSLYLLLTVHEKSDDYVFLFDFHDDLVVLDSETNPNKIDFYQIKSKDSGNWTVKALTKKEKDKLSITGKLYLNKINFTKNTNSLNFISNASFSFKQLTNGEESLKRSKIKAKELEKSIFKEFEDSIKSEHKITANTLFGELTSFHVTKLSNKDSSTHCLGELSKLINRINPENSINPELAYKQVFNEVSRQTENTFGDKSISNLDELIDIKGISKRQFVEFLEKAGLYKSVEQEWDEIKASLESCGIGHIELIKYKKYWRDITATLIKDTNKIPLEKLIKDIESVYDNELSIGAIDDSSNLLKIINHCFSKVSSDIYDDYFIKCLVIKVINEK</sequence>
<dbReference type="RefSeq" id="WP_202337371.1">
    <property type="nucleotide sequence ID" value="NZ_CP068439.1"/>
</dbReference>
<keyword evidence="3" id="KW-1185">Reference proteome</keyword>
<accession>A0ABX7DTK4</accession>